<dbReference type="Gene3D" id="2.10.70.10">
    <property type="entry name" value="Complement Module, domain 1"/>
    <property type="match status" value="1"/>
</dbReference>
<name>A0A212T3B5_9BURK</name>
<reference evidence="1 2" key="1">
    <citation type="submission" date="2017-06" db="EMBL/GenBank/DDBJ databases">
        <authorList>
            <person name="Kim H.J."/>
            <person name="Triplett B.A."/>
        </authorList>
    </citation>
    <scope>NUCLEOTIDE SEQUENCE [LARGE SCALE GENOMIC DNA]</scope>
    <source>
        <strain evidence="1 2">MWH-VicM1</strain>
    </source>
</reference>
<keyword evidence="2" id="KW-1185">Reference proteome</keyword>
<gene>
    <name evidence="1" type="ORF">SAMN06295916_0296</name>
</gene>
<dbReference type="Pfam" id="PF10636">
    <property type="entry name" value="hemP"/>
    <property type="match status" value="1"/>
</dbReference>
<sequence length="67" mass="7359">MSADKKTTLAPTIISLEAEKLQAEASFKARVVTSKDLLGESKSLVIQHEGETYHLRATKFGKLVLTK</sequence>
<dbReference type="InterPro" id="IPR019600">
    <property type="entry name" value="Hemin_uptake_protein_HemP"/>
</dbReference>
<evidence type="ECO:0000313" key="1">
    <source>
        <dbReference type="EMBL" id="SNC60532.1"/>
    </source>
</evidence>
<accession>A0A212T3B5</accession>
<evidence type="ECO:0000313" key="2">
    <source>
        <dbReference type="Proteomes" id="UP000197215"/>
    </source>
</evidence>
<dbReference type="OrthoDB" id="5348353at2"/>
<dbReference type="RefSeq" id="WP_088812141.1">
    <property type="nucleotide sequence ID" value="NZ_FYEX01000001.1"/>
</dbReference>
<dbReference type="Proteomes" id="UP000197215">
    <property type="component" value="Unassembled WGS sequence"/>
</dbReference>
<proteinExistence type="predicted"/>
<dbReference type="EMBL" id="FYEX01000001">
    <property type="protein sequence ID" value="SNC60532.1"/>
    <property type="molecule type" value="Genomic_DNA"/>
</dbReference>
<dbReference type="AlphaFoldDB" id="A0A212T3B5"/>
<protein>
    <submittedName>
        <fullName evidence="1">Hemin uptake protein hemP</fullName>
    </submittedName>
</protein>
<organism evidence="1 2">
    <name type="scientific">Polynucleobacter victoriensis</name>
    <dbReference type="NCBI Taxonomy" id="2049319"/>
    <lineage>
        <taxon>Bacteria</taxon>
        <taxon>Pseudomonadati</taxon>
        <taxon>Pseudomonadota</taxon>
        <taxon>Betaproteobacteria</taxon>
        <taxon>Burkholderiales</taxon>
        <taxon>Burkholderiaceae</taxon>
        <taxon>Polynucleobacter</taxon>
    </lineage>
</organism>